<reference evidence="1" key="1">
    <citation type="journal article" date="2005" name="Proc. Natl. Acad. Sci. U.S.A.">
        <title>The psychrophilic lifestyle as revealed by the genome sequence of Colwellia psychrerythraea 34H through genomic and proteomic analyses.</title>
        <authorList>
            <person name="Methe B.A."/>
            <person name="Nelson K.E."/>
            <person name="Deming J.W."/>
            <person name="Momen B."/>
            <person name="Melamud E."/>
            <person name="Zhang X."/>
            <person name="Moult J."/>
            <person name="Madupu R."/>
            <person name="Nelson W.C."/>
            <person name="Dodson R.J."/>
            <person name="Brinkac L.M."/>
            <person name="Daugherty S.C."/>
            <person name="Durkin A.S."/>
            <person name="DeBoy R.T."/>
            <person name="Kolonay J.F."/>
            <person name="Sullivan S.A."/>
            <person name="Zhou L."/>
            <person name="Davidsen T.M."/>
            <person name="Wu M."/>
            <person name="Huston A.L."/>
            <person name="Lewis M."/>
            <person name="Weaver B."/>
            <person name="Weidman J.F."/>
            <person name="Khouri H."/>
            <person name="Utterback T.R."/>
            <person name="Feldblyum T.V."/>
            <person name="Fraser C.M."/>
        </authorList>
    </citation>
    <scope>NUCLEOTIDE SEQUENCE [LARGE SCALE GENOMIC DNA]</scope>
    <source>
        <strain evidence="1">34H</strain>
    </source>
</reference>
<name>Q486T2_COLP3</name>
<dbReference type="AlphaFoldDB" id="Q486T2"/>
<sequence length="40" mass="4741">MIFNLCANAHFKAQKKGKLLQLAFLFIDSNLLRKSYPFYF</sequence>
<proteinExistence type="predicted"/>
<dbReference type="EMBL" id="CP000083">
    <property type="protein sequence ID" value="AAZ27356.1"/>
    <property type="molecule type" value="Genomic_DNA"/>
</dbReference>
<protein>
    <submittedName>
        <fullName evidence="1">Uncharacterized protein</fullName>
    </submittedName>
</protein>
<dbReference type="KEGG" id="cps:CPS_1190"/>
<evidence type="ECO:0000313" key="1">
    <source>
        <dbReference type="EMBL" id="AAZ27356.1"/>
    </source>
</evidence>
<gene>
    <name evidence="1" type="ordered locus">CPS_1190</name>
</gene>
<organism evidence="1 2">
    <name type="scientific">Colwellia psychrerythraea (strain 34H / ATCC BAA-681)</name>
    <name type="common">Vibrio psychroerythus</name>
    <dbReference type="NCBI Taxonomy" id="167879"/>
    <lineage>
        <taxon>Bacteria</taxon>
        <taxon>Pseudomonadati</taxon>
        <taxon>Pseudomonadota</taxon>
        <taxon>Gammaproteobacteria</taxon>
        <taxon>Alteromonadales</taxon>
        <taxon>Colwelliaceae</taxon>
        <taxon>Colwellia</taxon>
    </lineage>
</organism>
<evidence type="ECO:0000313" key="2">
    <source>
        <dbReference type="Proteomes" id="UP000000547"/>
    </source>
</evidence>
<dbReference type="Proteomes" id="UP000000547">
    <property type="component" value="Chromosome"/>
</dbReference>
<dbReference type="HOGENOM" id="CLU_3287999_0_0_6"/>
<accession>Q486T2</accession>